<evidence type="ECO:0000313" key="1">
    <source>
        <dbReference type="EMBL" id="CAH2078651.1"/>
    </source>
</evidence>
<dbReference type="AlphaFoldDB" id="A0AAU9T5Z3"/>
<proteinExistence type="predicted"/>
<name>A0AAU9T5Z3_THLAR</name>
<gene>
    <name evidence="2" type="ORF">TAV2_LOCUS22812</name>
    <name evidence="1" type="ORF">TAV2_LOCUS22813</name>
</gene>
<evidence type="ECO:0000313" key="3">
    <source>
        <dbReference type="Proteomes" id="UP000836841"/>
    </source>
</evidence>
<keyword evidence="3" id="KW-1185">Reference proteome</keyword>
<organism evidence="1 3">
    <name type="scientific">Thlaspi arvense</name>
    <name type="common">Field penny-cress</name>
    <dbReference type="NCBI Taxonomy" id="13288"/>
    <lineage>
        <taxon>Eukaryota</taxon>
        <taxon>Viridiplantae</taxon>
        <taxon>Streptophyta</taxon>
        <taxon>Embryophyta</taxon>
        <taxon>Tracheophyta</taxon>
        <taxon>Spermatophyta</taxon>
        <taxon>Magnoliopsida</taxon>
        <taxon>eudicotyledons</taxon>
        <taxon>Gunneridae</taxon>
        <taxon>Pentapetalae</taxon>
        <taxon>rosids</taxon>
        <taxon>malvids</taxon>
        <taxon>Brassicales</taxon>
        <taxon>Brassicaceae</taxon>
        <taxon>Thlaspideae</taxon>
        <taxon>Thlaspi</taxon>
    </lineage>
</organism>
<dbReference type="EMBL" id="OU466863">
    <property type="protein sequence ID" value="CAH2078652.1"/>
    <property type="molecule type" value="Genomic_DNA"/>
</dbReference>
<protein>
    <submittedName>
        <fullName evidence="1">Uncharacterized protein</fullName>
    </submittedName>
</protein>
<sequence length="84" mass="9771">MILVQERLTNRIKGAFLFLCLFLGLDQKFRRFRLFHFRHVLEKTSPTVSYLTLNPEGRNILRLHPGLSKAHTHLVIDLTQASNA</sequence>
<reference evidence="1 3" key="1">
    <citation type="submission" date="2022-03" db="EMBL/GenBank/DDBJ databases">
        <authorList>
            <person name="Nunn A."/>
            <person name="Chopra R."/>
            <person name="Nunn A."/>
            <person name="Contreras Garrido A."/>
        </authorList>
    </citation>
    <scope>NUCLEOTIDE SEQUENCE [LARGE SCALE GENOMIC DNA]</scope>
</reference>
<evidence type="ECO:0000313" key="2">
    <source>
        <dbReference type="EMBL" id="CAH2078652.1"/>
    </source>
</evidence>
<dbReference type="Proteomes" id="UP000836841">
    <property type="component" value="Chromosome 7"/>
</dbReference>
<dbReference type="EMBL" id="OU466863">
    <property type="protein sequence ID" value="CAH2078651.1"/>
    <property type="molecule type" value="Genomic_DNA"/>
</dbReference>
<accession>A0AAU9T5Z3</accession>